<protein>
    <submittedName>
        <fullName evidence="1">Uncharacterized protein</fullName>
    </submittedName>
</protein>
<evidence type="ECO:0000313" key="1">
    <source>
        <dbReference type="EMBL" id="MBY24482.1"/>
    </source>
</evidence>
<gene>
    <name evidence="1" type="ORF">g.92057</name>
</gene>
<accession>A0A2S2P558</accession>
<name>A0A2S2P558_SCHGA</name>
<proteinExistence type="predicted"/>
<organism evidence="1">
    <name type="scientific">Schizaphis graminum</name>
    <name type="common">Green bug aphid</name>
    <dbReference type="NCBI Taxonomy" id="13262"/>
    <lineage>
        <taxon>Eukaryota</taxon>
        <taxon>Metazoa</taxon>
        <taxon>Ecdysozoa</taxon>
        <taxon>Arthropoda</taxon>
        <taxon>Hexapoda</taxon>
        <taxon>Insecta</taxon>
        <taxon>Pterygota</taxon>
        <taxon>Neoptera</taxon>
        <taxon>Paraneoptera</taxon>
        <taxon>Hemiptera</taxon>
        <taxon>Sternorrhyncha</taxon>
        <taxon>Aphidomorpha</taxon>
        <taxon>Aphidoidea</taxon>
        <taxon>Aphididae</taxon>
        <taxon>Aphidini</taxon>
        <taxon>Schizaphis</taxon>
    </lineage>
</organism>
<reference evidence="1" key="1">
    <citation type="submission" date="2018-04" db="EMBL/GenBank/DDBJ databases">
        <title>Transcriptome of Schizaphis graminum biotype I.</title>
        <authorList>
            <person name="Scully E.D."/>
            <person name="Geib S.M."/>
            <person name="Palmer N.A."/>
            <person name="Koch K."/>
            <person name="Bradshaw J."/>
            <person name="Heng-Moss T."/>
            <person name="Sarath G."/>
        </authorList>
    </citation>
    <scope>NUCLEOTIDE SEQUENCE</scope>
</reference>
<dbReference type="AlphaFoldDB" id="A0A2S2P558"/>
<sequence length="114" mass="13186">MSYTCVVVGRYTCVIGYIGTPQQRQNKQSRSSRRVHAVRQMKHNNNIMGTTEKASAAYLDPKSIFDSILFDFRSQYTTTLRYEFRPHLDRANNLSSVMIDQSARVRDETANNIF</sequence>
<dbReference type="EMBL" id="GGMR01011863">
    <property type="protein sequence ID" value="MBY24482.1"/>
    <property type="molecule type" value="Transcribed_RNA"/>
</dbReference>